<evidence type="ECO:0000256" key="1">
    <source>
        <dbReference type="ARBA" id="ARBA00010634"/>
    </source>
</evidence>
<gene>
    <name evidence="3" type="ORF">Q9312_04330</name>
</gene>
<dbReference type="Proteomes" id="UP001239782">
    <property type="component" value="Chromosome"/>
</dbReference>
<evidence type="ECO:0000313" key="4">
    <source>
        <dbReference type="Proteomes" id="UP001239782"/>
    </source>
</evidence>
<dbReference type="InterPro" id="IPR007428">
    <property type="entry name" value="MlaA"/>
</dbReference>
<dbReference type="EMBL" id="CP133548">
    <property type="protein sequence ID" value="WMS88145.1"/>
    <property type="molecule type" value="Genomic_DNA"/>
</dbReference>
<evidence type="ECO:0000256" key="2">
    <source>
        <dbReference type="ARBA" id="ARBA00022729"/>
    </source>
</evidence>
<protein>
    <submittedName>
        <fullName evidence="3">VacJ family lipoprotein</fullName>
    </submittedName>
</protein>
<organism evidence="3 4">
    <name type="scientific">Pleionea litopenaei</name>
    <dbReference type="NCBI Taxonomy" id="3070815"/>
    <lineage>
        <taxon>Bacteria</taxon>
        <taxon>Pseudomonadati</taxon>
        <taxon>Pseudomonadota</taxon>
        <taxon>Gammaproteobacteria</taxon>
        <taxon>Oceanospirillales</taxon>
        <taxon>Pleioneaceae</taxon>
        <taxon>Pleionea</taxon>
    </lineage>
</organism>
<dbReference type="PROSITE" id="PS51257">
    <property type="entry name" value="PROKAR_LIPOPROTEIN"/>
    <property type="match status" value="1"/>
</dbReference>
<dbReference type="PANTHER" id="PTHR30035:SF3">
    <property type="entry name" value="INTERMEMBRANE PHOSPHOLIPID TRANSPORT SYSTEM LIPOPROTEIN MLAA"/>
    <property type="match status" value="1"/>
</dbReference>
<reference evidence="3 4" key="1">
    <citation type="submission" date="2023-08" db="EMBL/GenBank/DDBJ databases">
        <title>Pleionea litopenaei sp. nov., isolated from stomach of juvenile Litopenaeus vannamei.</title>
        <authorList>
            <person name="Rho A.M."/>
            <person name="Hwang C.Y."/>
        </authorList>
    </citation>
    <scope>NUCLEOTIDE SEQUENCE [LARGE SCALE GENOMIC DNA]</scope>
    <source>
        <strain evidence="3 4">HL-JVS1</strain>
    </source>
</reference>
<dbReference type="GO" id="GO:0016020">
    <property type="term" value="C:membrane"/>
    <property type="evidence" value="ECO:0007669"/>
    <property type="project" value="InterPro"/>
</dbReference>
<dbReference type="Pfam" id="PF04333">
    <property type="entry name" value="MlaA"/>
    <property type="match status" value="1"/>
</dbReference>
<accession>A0AA51RV99</accession>
<proteinExistence type="inferred from homology"/>
<dbReference type="RefSeq" id="WP_309203345.1">
    <property type="nucleotide sequence ID" value="NZ_CP133548.1"/>
</dbReference>
<dbReference type="GO" id="GO:0120010">
    <property type="term" value="P:intermembrane phospholipid transfer"/>
    <property type="evidence" value="ECO:0007669"/>
    <property type="project" value="TreeGrafter"/>
</dbReference>
<dbReference type="AlphaFoldDB" id="A0AA51RV99"/>
<dbReference type="KEGG" id="plei:Q9312_04330"/>
<dbReference type="PRINTS" id="PR01805">
    <property type="entry name" value="VACJLIPOPROT"/>
</dbReference>
<evidence type="ECO:0000313" key="3">
    <source>
        <dbReference type="EMBL" id="WMS88145.1"/>
    </source>
</evidence>
<keyword evidence="3" id="KW-0449">Lipoprotein</keyword>
<comment type="similarity">
    <text evidence="1">Belongs to the MlaA family.</text>
</comment>
<sequence length="236" mass="26434">MKWPTVLSTSFLLVSCATGKNPQDPYEDFNRSVYKFNRSLDKAVLQPVAKGYKAVTPDPLEKGFDNFFSNIGDISNIINNVLQFKLADASSDVGRLLVNSTLGLAGFFDPASAMGLEKHDEDFGQTLAVWGVDSGAYLMLPFLGPSTMRDTASIPADNYFDPLKELNPEGARYTAKGFRLLIQRVSLLDLEEQLENALDEYSFVRDAYLQNRKYKVYDGDLPLEDSFECDPEYEDC</sequence>
<keyword evidence="4" id="KW-1185">Reference proteome</keyword>
<name>A0AA51RV99_9GAMM</name>
<keyword evidence="2" id="KW-0732">Signal</keyword>
<dbReference type="PANTHER" id="PTHR30035">
    <property type="entry name" value="LIPOPROTEIN VACJ-RELATED"/>
    <property type="match status" value="1"/>
</dbReference>